<dbReference type="RefSeq" id="WP_204413005.1">
    <property type="nucleotide sequence ID" value="NZ_JAFBED010000001.1"/>
</dbReference>
<evidence type="ECO:0000256" key="4">
    <source>
        <dbReference type="ARBA" id="ARBA00023136"/>
    </source>
</evidence>
<dbReference type="Pfam" id="PF05154">
    <property type="entry name" value="TM2"/>
    <property type="match status" value="1"/>
</dbReference>
<evidence type="ECO:0000256" key="5">
    <source>
        <dbReference type="SAM" id="Phobius"/>
    </source>
</evidence>
<feature type="domain" description="TM2" evidence="6">
    <location>
        <begin position="26"/>
        <end position="75"/>
    </location>
</feature>
<comment type="subcellular location">
    <subcellularLocation>
        <location evidence="1">Membrane</location>
        <topology evidence="1">Multi-pass membrane protein</topology>
    </subcellularLocation>
</comment>
<keyword evidence="8" id="KW-1185">Reference proteome</keyword>
<protein>
    <submittedName>
        <fullName evidence="7">TM2 domain-containing membrane protein YozV</fullName>
    </submittedName>
</protein>
<evidence type="ECO:0000256" key="1">
    <source>
        <dbReference type="ARBA" id="ARBA00004141"/>
    </source>
</evidence>
<name>A0ABS2NVG8_9BACI</name>
<dbReference type="EMBL" id="JAFBED010000001">
    <property type="protein sequence ID" value="MBM7618636.1"/>
    <property type="molecule type" value="Genomic_DNA"/>
</dbReference>
<dbReference type="Proteomes" id="UP000737402">
    <property type="component" value="Unassembled WGS sequence"/>
</dbReference>
<keyword evidence="4 5" id="KW-0472">Membrane</keyword>
<comment type="caution">
    <text evidence="7">The sequence shown here is derived from an EMBL/GenBank/DDBJ whole genome shotgun (WGS) entry which is preliminary data.</text>
</comment>
<evidence type="ECO:0000313" key="7">
    <source>
        <dbReference type="EMBL" id="MBM7618636.1"/>
    </source>
</evidence>
<evidence type="ECO:0000256" key="3">
    <source>
        <dbReference type="ARBA" id="ARBA00022989"/>
    </source>
</evidence>
<keyword evidence="2 5" id="KW-0812">Transmembrane</keyword>
<accession>A0ABS2NVG8</accession>
<reference evidence="7 8" key="1">
    <citation type="submission" date="2021-01" db="EMBL/GenBank/DDBJ databases">
        <title>Genomic Encyclopedia of Type Strains, Phase IV (KMG-IV): sequencing the most valuable type-strain genomes for metagenomic binning, comparative biology and taxonomic classification.</title>
        <authorList>
            <person name="Goeker M."/>
        </authorList>
    </citation>
    <scope>NUCLEOTIDE SEQUENCE [LARGE SCALE GENOMIC DNA]</scope>
    <source>
        <strain evidence="7 8">DSM 25879</strain>
    </source>
</reference>
<keyword evidence="3 5" id="KW-1133">Transmembrane helix</keyword>
<gene>
    <name evidence="7" type="ORF">JOC95_000478</name>
</gene>
<evidence type="ECO:0000313" key="8">
    <source>
        <dbReference type="Proteomes" id="UP000737402"/>
    </source>
</evidence>
<feature type="transmembrane region" description="Helical" evidence="5">
    <location>
        <begin position="53"/>
        <end position="76"/>
    </location>
</feature>
<proteinExistence type="predicted"/>
<evidence type="ECO:0000256" key="2">
    <source>
        <dbReference type="ARBA" id="ARBA00022692"/>
    </source>
</evidence>
<dbReference type="InterPro" id="IPR007829">
    <property type="entry name" value="TM2"/>
</dbReference>
<feature type="transmembrane region" description="Helical" evidence="5">
    <location>
        <begin position="30"/>
        <end position="47"/>
    </location>
</feature>
<organism evidence="7 8">
    <name type="scientific">Sutcliffiella tianshenii</name>
    <dbReference type="NCBI Taxonomy" id="1463404"/>
    <lineage>
        <taxon>Bacteria</taxon>
        <taxon>Bacillati</taxon>
        <taxon>Bacillota</taxon>
        <taxon>Bacilli</taxon>
        <taxon>Bacillales</taxon>
        <taxon>Bacillaceae</taxon>
        <taxon>Sutcliffiella</taxon>
    </lineage>
</organism>
<evidence type="ECO:0000259" key="6">
    <source>
        <dbReference type="Pfam" id="PF05154"/>
    </source>
</evidence>
<sequence length="106" mass="12383">MSNILEKQSLSAQQLSLVQSEMDKKKKSKTLGYLLWWFTGTFAGHRFYVGDTGYAVCMLLFGIFTLFIWNFVDVFFIGRRMELKNDEIERNIIQKVKLYSNQPSAI</sequence>